<dbReference type="OrthoDB" id="5186342at2"/>
<dbReference type="InterPro" id="IPR010982">
    <property type="entry name" value="Lambda_DNA-bd_dom_sf"/>
</dbReference>
<keyword evidence="3" id="KW-1185">Reference proteome</keyword>
<gene>
    <name evidence="2" type="ORF">E1161_24415</name>
</gene>
<dbReference type="EMBL" id="SMKV01000046">
    <property type="protein sequence ID" value="TDC88142.1"/>
    <property type="molecule type" value="Genomic_DNA"/>
</dbReference>
<dbReference type="Gene3D" id="1.10.260.40">
    <property type="entry name" value="lambda repressor-like DNA-binding domains"/>
    <property type="match status" value="1"/>
</dbReference>
<proteinExistence type="predicted"/>
<sequence>MADDWAAVAKAISARLEELGMTQLDAAAKSKVAPATIRELQYNKVPRRRNPRTLEALSEALDWPADYLSNVLAGTSAEPHADEANDPVLQKLDDVLEQLHELRTRVEAVEHRQEREDEQP</sequence>
<dbReference type="Proteomes" id="UP000294744">
    <property type="component" value="Unassembled WGS sequence"/>
</dbReference>
<evidence type="ECO:0000313" key="2">
    <source>
        <dbReference type="EMBL" id="TDC88142.1"/>
    </source>
</evidence>
<dbReference type="SUPFAM" id="SSF47413">
    <property type="entry name" value="lambda repressor-like DNA-binding domains"/>
    <property type="match status" value="1"/>
</dbReference>
<organism evidence="2 3">
    <name type="scientific">Saccharopolyspora aridisoli</name>
    <dbReference type="NCBI Taxonomy" id="2530385"/>
    <lineage>
        <taxon>Bacteria</taxon>
        <taxon>Bacillati</taxon>
        <taxon>Actinomycetota</taxon>
        <taxon>Actinomycetes</taxon>
        <taxon>Pseudonocardiales</taxon>
        <taxon>Pseudonocardiaceae</taxon>
        <taxon>Saccharopolyspora</taxon>
    </lineage>
</organism>
<protein>
    <submittedName>
        <fullName evidence="2">XRE family transcriptional regulator</fullName>
    </submittedName>
</protein>
<reference evidence="2 3" key="1">
    <citation type="submission" date="2019-03" db="EMBL/GenBank/DDBJ databases">
        <title>Draft genome sequences of novel Actinobacteria.</title>
        <authorList>
            <person name="Sahin N."/>
            <person name="Ay H."/>
            <person name="Saygin H."/>
        </authorList>
    </citation>
    <scope>NUCLEOTIDE SEQUENCE [LARGE SCALE GENOMIC DNA]</scope>
    <source>
        <strain evidence="2 3">16K404</strain>
    </source>
</reference>
<keyword evidence="1" id="KW-0175">Coiled coil</keyword>
<dbReference type="RefSeq" id="WP_132627076.1">
    <property type="nucleotide sequence ID" value="NZ_SMKV01000046.1"/>
</dbReference>
<dbReference type="AlphaFoldDB" id="A0A4R4UHI3"/>
<accession>A0A4R4UHI3</accession>
<feature type="coiled-coil region" evidence="1">
    <location>
        <begin position="92"/>
        <end position="119"/>
    </location>
</feature>
<evidence type="ECO:0000313" key="3">
    <source>
        <dbReference type="Proteomes" id="UP000294744"/>
    </source>
</evidence>
<dbReference type="GO" id="GO:0003677">
    <property type="term" value="F:DNA binding"/>
    <property type="evidence" value="ECO:0007669"/>
    <property type="project" value="InterPro"/>
</dbReference>
<name>A0A4R4UHI3_9PSEU</name>
<evidence type="ECO:0000256" key="1">
    <source>
        <dbReference type="SAM" id="Coils"/>
    </source>
</evidence>
<comment type="caution">
    <text evidence="2">The sequence shown here is derived from an EMBL/GenBank/DDBJ whole genome shotgun (WGS) entry which is preliminary data.</text>
</comment>